<proteinExistence type="predicted"/>
<dbReference type="OrthoDB" id="407979at2"/>
<dbReference type="Gene3D" id="1.10.260.40">
    <property type="entry name" value="lambda repressor-like DNA-binding domains"/>
    <property type="match status" value="1"/>
</dbReference>
<dbReference type="RefSeq" id="WP_058636098.1">
    <property type="nucleotide sequence ID" value="NZ_LDPZ01000047.1"/>
</dbReference>
<protein>
    <submittedName>
        <fullName evidence="1">XRE family transcriptional regulator</fullName>
    </submittedName>
</protein>
<organism evidence="1 2">
    <name type="scientific">Aureimonas ureilytica</name>
    <dbReference type="NCBI Taxonomy" id="401562"/>
    <lineage>
        <taxon>Bacteria</taxon>
        <taxon>Pseudomonadati</taxon>
        <taxon>Pseudomonadota</taxon>
        <taxon>Alphaproteobacteria</taxon>
        <taxon>Hyphomicrobiales</taxon>
        <taxon>Aurantimonadaceae</taxon>
        <taxon>Aureimonas</taxon>
    </lineage>
</organism>
<evidence type="ECO:0000313" key="2">
    <source>
        <dbReference type="Proteomes" id="UP000078272"/>
    </source>
</evidence>
<evidence type="ECO:0000313" key="1">
    <source>
        <dbReference type="EMBL" id="KTQ86765.1"/>
    </source>
</evidence>
<name>A0A175R4N4_9HYPH</name>
<dbReference type="InterPro" id="IPR010982">
    <property type="entry name" value="Lambda_DNA-bd_dom_sf"/>
</dbReference>
<dbReference type="Proteomes" id="UP000078272">
    <property type="component" value="Unassembled WGS sequence"/>
</dbReference>
<dbReference type="PATRIC" id="fig|401562.3.peg.3508"/>
<reference evidence="1 2" key="1">
    <citation type="journal article" date="2016" name="Front. Microbiol.">
        <title>Genomic Resource of Rice Seed Associated Bacteria.</title>
        <authorList>
            <person name="Midha S."/>
            <person name="Bansal K."/>
            <person name="Sharma S."/>
            <person name="Kumar N."/>
            <person name="Patil P.P."/>
            <person name="Chaudhry V."/>
            <person name="Patil P.B."/>
        </authorList>
    </citation>
    <scope>NUCLEOTIDE SEQUENCE [LARGE SCALE GENOMIC DNA]</scope>
    <source>
        <strain evidence="1 2">NS226</strain>
    </source>
</reference>
<comment type="caution">
    <text evidence="1">The sequence shown here is derived from an EMBL/GenBank/DDBJ whole genome shotgun (WGS) entry which is preliminary data.</text>
</comment>
<sequence length="122" mass="13590">MNKQIITSPTGERLVVLSEADFNALLEAAEDAEDRAAVKEIDRRLASGEEELIPSEIVDRLLSGENKVRVWREYRGLSVRELAQAAKLEPDVMAAIDDGIHEGWPPEREAIAKALKIDLEDL</sequence>
<dbReference type="AlphaFoldDB" id="A0A175R4N4"/>
<dbReference type="EMBL" id="LDPZ01000047">
    <property type="protein sequence ID" value="KTQ86765.1"/>
    <property type="molecule type" value="Genomic_DNA"/>
</dbReference>
<dbReference type="GO" id="GO:0003677">
    <property type="term" value="F:DNA binding"/>
    <property type="evidence" value="ECO:0007669"/>
    <property type="project" value="InterPro"/>
</dbReference>
<accession>A0A175R4N4</accession>
<gene>
    <name evidence="1" type="ORF">NS226_17840</name>
</gene>
<dbReference type="SUPFAM" id="SSF47413">
    <property type="entry name" value="lambda repressor-like DNA-binding domains"/>
    <property type="match status" value="1"/>
</dbReference>